<dbReference type="GO" id="GO:0003746">
    <property type="term" value="F:translation elongation factor activity"/>
    <property type="evidence" value="ECO:0007669"/>
    <property type="project" value="UniProtKB-KW"/>
</dbReference>
<name>A0A6J5ZAS7_9ZZZZ</name>
<dbReference type="FunFam" id="1.10.8.10:FF:000001">
    <property type="entry name" value="Elongation factor Ts"/>
    <property type="match status" value="1"/>
</dbReference>
<dbReference type="SUPFAM" id="SSF54713">
    <property type="entry name" value="Elongation factor Ts (EF-Ts), dimerisation domain"/>
    <property type="match status" value="2"/>
</dbReference>
<evidence type="ECO:0000256" key="1">
    <source>
        <dbReference type="ARBA" id="ARBA00005532"/>
    </source>
</evidence>
<evidence type="ECO:0000313" key="5">
    <source>
        <dbReference type="EMBL" id="CAB4339701.1"/>
    </source>
</evidence>
<dbReference type="Gene3D" id="1.10.8.10">
    <property type="entry name" value="DNA helicase RuvA subunit, C-terminal domain"/>
    <property type="match status" value="1"/>
</dbReference>
<dbReference type="SUPFAM" id="SSF46934">
    <property type="entry name" value="UBA-like"/>
    <property type="match status" value="1"/>
</dbReference>
<dbReference type="InterPro" id="IPR036402">
    <property type="entry name" value="EF-Ts_dimer_sf"/>
</dbReference>
<dbReference type="InterPro" id="IPR014039">
    <property type="entry name" value="Transl_elong_EFTs/EF1B_dimer"/>
</dbReference>
<dbReference type="CDD" id="cd14275">
    <property type="entry name" value="UBA_EF-Ts"/>
    <property type="match status" value="1"/>
</dbReference>
<dbReference type="Gene3D" id="1.10.286.20">
    <property type="match status" value="1"/>
</dbReference>
<feature type="domain" description="Translation elongation factor EFTs/EF1B dimerisation" evidence="4">
    <location>
        <begin position="67"/>
        <end position="269"/>
    </location>
</feature>
<dbReference type="PANTHER" id="PTHR11741">
    <property type="entry name" value="ELONGATION FACTOR TS"/>
    <property type="match status" value="1"/>
</dbReference>
<comment type="similarity">
    <text evidence="1">Belongs to the EF-Ts family.</text>
</comment>
<dbReference type="PANTHER" id="PTHR11741:SF0">
    <property type="entry name" value="ELONGATION FACTOR TS, MITOCHONDRIAL"/>
    <property type="match status" value="1"/>
</dbReference>
<keyword evidence="2" id="KW-0251">Elongation factor</keyword>
<proteinExistence type="inferred from homology"/>
<protein>
    <submittedName>
        <fullName evidence="5">Unannotated protein</fullName>
    </submittedName>
</protein>
<sequence>MTISAADVKKLREATSAGMMECKKALEESNGDFDQAVEILRISGAAKAAKRGSERETSAGVVAHESGALIELLCETDFVAKNEDFLSLALNIANVVKSSGSSDREAVLNLKLDDGASISEAIEKMASVIGEKIELGRTALHVGDTAVYLHRRASDLPPVIGVLVEFEGSADAAKGIAQQIAAMRPQYLTREEVPADVVATERHIAEETAKEEGKPEAALPKIVEGRVNSFFKDNVLLEQTSVLDNKKSVKQVLDEAKTTVTSFTRFEIGAS</sequence>
<evidence type="ECO:0000259" key="4">
    <source>
        <dbReference type="Pfam" id="PF00889"/>
    </source>
</evidence>
<dbReference type="AlphaFoldDB" id="A0A6J5ZAS7"/>
<dbReference type="InterPro" id="IPR009060">
    <property type="entry name" value="UBA-like_sf"/>
</dbReference>
<dbReference type="NCBIfam" id="TIGR00116">
    <property type="entry name" value="tsf"/>
    <property type="match status" value="1"/>
</dbReference>
<evidence type="ECO:0000256" key="3">
    <source>
        <dbReference type="ARBA" id="ARBA00022917"/>
    </source>
</evidence>
<organism evidence="5">
    <name type="scientific">freshwater metagenome</name>
    <dbReference type="NCBI Taxonomy" id="449393"/>
    <lineage>
        <taxon>unclassified sequences</taxon>
        <taxon>metagenomes</taxon>
        <taxon>ecological metagenomes</taxon>
    </lineage>
</organism>
<dbReference type="Pfam" id="PF00889">
    <property type="entry name" value="EF_TS"/>
    <property type="match status" value="1"/>
</dbReference>
<gene>
    <name evidence="5" type="ORF">UFOPK3770_00854</name>
</gene>
<reference evidence="5" key="1">
    <citation type="submission" date="2020-05" db="EMBL/GenBank/DDBJ databases">
        <authorList>
            <person name="Chiriac C."/>
            <person name="Salcher M."/>
            <person name="Ghai R."/>
            <person name="Kavagutti S V."/>
        </authorList>
    </citation>
    <scope>NUCLEOTIDE SEQUENCE</scope>
</reference>
<dbReference type="Gene3D" id="3.30.479.20">
    <property type="entry name" value="Elongation factor Ts, dimerisation domain"/>
    <property type="match status" value="2"/>
</dbReference>
<dbReference type="InterPro" id="IPR018101">
    <property type="entry name" value="Transl_elong_Ts_CS"/>
</dbReference>
<dbReference type="InterPro" id="IPR001816">
    <property type="entry name" value="Transl_elong_EFTs/EF1B"/>
</dbReference>
<dbReference type="GO" id="GO:0005737">
    <property type="term" value="C:cytoplasm"/>
    <property type="evidence" value="ECO:0007669"/>
    <property type="project" value="UniProtKB-ARBA"/>
</dbReference>
<keyword evidence="3" id="KW-0648">Protein biosynthesis</keyword>
<evidence type="ECO:0000256" key="2">
    <source>
        <dbReference type="ARBA" id="ARBA00022768"/>
    </source>
</evidence>
<dbReference type="PROSITE" id="PS01126">
    <property type="entry name" value="EF_TS_1"/>
    <property type="match status" value="1"/>
</dbReference>
<dbReference type="FunFam" id="1.10.286.20:FF:000001">
    <property type="entry name" value="Elongation factor Ts"/>
    <property type="match status" value="1"/>
</dbReference>
<dbReference type="HAMAP" id="MF_00050">
    <property type="entry name" value="EF_Ts"/>
    <property type="match status" value="1"/>
</dbReference>
<accession>A0A6J5ZAS7</accession>
<dbReference type="EMBL" id="CAESAJ010000087">
    <property type="protein sequence ID" value="CAB4339701.1"/>
    <property type="molecule type" value="Genomic_DNA"/>
</dbReference>